<evidence type="ECO:0000313" key="2">
    <source>
        <dbReference type="Proteomes" id="UP000242664"/>
    </source>
</evidence>
<accession>A0ABM9WRM3</accession>
<evidence type="ECO:0000313" key="1">
    <source>
        <dbReference type="EMBL" id="EDN55951.1"/>
    </source>
</evidence>
<protein>
    <recommendedName>
        <fullName evidence="3">50S ribosomal protein L35</fullName>
    </recommendedName>
</protein>
<dbReference type="EMBL" id="DS267858">
    <property type="protein sequence ID" value="EDN55951.1"/>
    <property type="molecule type" value="Genomic_DNA"/>
</dbReference>
<name>A0ABM9WRM3_VIBAE</name>
<proteinExistence type="predicted"/>
<organism evidence="1 2">
    <name type="scientific">Vibrio antiquarius (strain Ex25)</name>
    <dbReference type="NCBI Taxonomy" id="150340"/>
    <lineage>
        <taxon>Bacteria</taxon>
        <taxon>Pseudomonadati</taxon>
        <taxon>Pseudomonadota</taxon>
        <taxon>Gammaproteobacteria</taxon>
        <taxon>Vibrionales</taxon>
        <taxon>Vibrionaceae</taxon>
        <taxon>Vibrio</taxon>
        <taxon>Vibrio diabolicus subgroup</taxon>
    </lineage>
</organism>
<keyword evidence="2" id="KW-1185">Reference proteome</keyword>
<gene>
    <name evidence="1" type="ORF">VEx25_B0274</name>
</gene>
<dbReference type="Proteomes" id="UP000242664">
    <property type="component" value="Unassembled WGS sequence"/>
</dbReference>
<evidence type="ECO:0008006" key="3">
    <source>
        <dbReference type="Google" id="ProtNLM"/>
    </source>
</evidence>
<reference evidence="2" key="1">
    <citation type="submission" date="2006-10" db="EMBL/GenBank/DDBJ databases">
        <authorList>
            <person name="Heidelberg J."/>
            <person name="Sebastian Y."/>
        </authorList>
    </citation>
    <scope>NUCLEOTIDE SEQUENCE [LARGE SCALE GENOMIC DNA]</scope>
    <source>
        <strain evidence="2">EX25</strain>
    </source>
</reference>
<sequence>MNTRKRHLQKARQKFKLVVKNKHKKLVKRVRRKRNQRLKSLNSLVVLTNQKYKNQLSL</sequence>